<organism evidence="1 2">
    <name type="scientific">Amblyomma americanum</name>
    <name type="common">Lone star tick</name>
    <dbReference type="NCBI Taxonomy" id="6943"/>
    <lineage>
        <taxon>Eukaryota</taxon>
        <taxon>Metazoa</taxon>
        <taxon>Ecdysozoa</taxon>
        <taxon>Arthropoda</taxon>
        <taxon>Chelicerata</taxon>
        <taxon>Arachnida</taxon>
        <taxon>Acari</taxon>
        <taxon>Parasitiformes</taxon>
        <taxon>Ixodida</taxon>
        <taxon>Ixodoidea</taxon>
        <taxon>Ixodidae</taxon>
        <taxon>Amblyomminae</taxon>
        <taxon>Amblyomma</taxon>
    </lineage>
</organism>
<reference evidence="1 2" key="1">
    <citation type="journal article" date="2023" name="Arcadia Sci">
        <title>De novo assembly of a long-read Amblyomma americanum tick genome.</title>
        <authorList>
            <person name="Chou S."/>
            <person name="Poskanzer K.E."/>
            <person name="Rollins M."/>
            <person name="Thuy-Boun P.S."/>
        </authorList>
    </citation>
    <scope>NUCLEOTIDE SEQUENCE [LARGE SCALE GENOMIC DNA]</scope>
    <source>
        <strain evidence="1">F_SG_1</strain>
        <tissue evidence="1">Salivary glands</tissue>
    </source>
</reference>
<keyword evidence="2" id="KW-1185">Reference proteome</keyword>
<protein>
    <submittedName>
        <fullName evidence="1">Uncharacterized protein</fullName>
    </submittedName>
</protein>
<accession>A0AAQ4ELR3</accession>
<dbReference type="EMBL" id="JARKHS020013808">
    <property type="protein sequence ID" value="KAK8775709.1"/>
    <property type="molecule type" value="Genomic_DNA"/>
</dbReference>
<dbReference type="AlphaFoldDB" id="A0AAQ4ELR3"/>
<sequence length="73" mass="7723">MSPALRFHGDGGLFDRSCPSDRGGFEVGAGRLRATSPALRFHGDGGPFVCSCPPLAMVDSRSQHIAYGPHLQP</sequence>
<proteinExistence type="predicted"/>
<name>A0AAQ4ELR3_AMBAM</name>
<evidence type="ECO:0000313" key="2">
    <source>
        <dbReference type="Proteomes" id="UP001321473"/>
    </source>
</evidence>
<dbReference type="Proteomes" id="UP001321473">
    <property type="component" value="Unassembled WGS sequence"/>
</dbReference>
<evidence type="ECO:0000313" key="1">
    <source>
        <dbReference type="EMBL" id="KAK8775709.1"/>
    </source>
</evidence>
<comment type="caution">
    <text evidence="1">The sequence shown here is derived from an EMBL/GenBank/DDBJ whole genome shotgun (WGS) entry which is preliminary data.</text>
</comment>
<gene>
    <name evidence="1" type="ORF">V5799_030946</name>
</gene>